<dbReference type="AlphaFoldDB" id="A0A6C0CD52"/>
<proteinExistence type="predicted"/>
<keyword evidence="1" id="KW-0472">Membrane</keyword>
<organism evidence="2">
    <name type="scientific">viral metagenome</name>
    <dbReference type="NCBI Taxonomy" id="1070528"/>
    <lineage>
        <taxon>unclassified sequences</taxon>
        <taxon>metagenomes</taxon>
        <taxon>organismal metagenomes</taxon>
    </lineage>
</organism>
<sequence>MDFIAIAEKLGYLKKNFVTELHFTYYYVFMRVSVSFSIFWWDLMLINKGYCAEFIKKNDKQNDKSYQLNDD</sequence>
<keyword evidence="1" id="KW-1133">Transmembrane helix</keyword>
<dbReference type="EMBL" id="MN739377">
    <property type="protein sequence ID" value="QHT01555.1"/>
    <property type="molecule type" value="Genomic_DNA"/>
</dbReference>
<name>A0A6C0CD52_9ZZZZ</name>
<evidence type="ECO:0000313" key="2">
    <source>
        <dbReference type="EMBL" id="QHT01555.1"/>
    </source>
</evidence>
<protein>
    <submittedName>
        <fullName evidence="2">Uncharacterized protein</fullName>
    </submittedName>
</protein>
<accession>A0A6C0CD52</accession>
<keyword evidence="1" id="KW-0812">Transmembrane</keyword>
<feature type="transmembrane region" description="Helical" evidence="1">
    <location>
        <begin position="25"/>
        <end position="46"/>
    </location>
</feature>
<reference evidence="2" key="1">
    <citation type="journal article" date="2020" name="Nature">
        <title>Giant virus diversity and host interactions through global metagenomics.</title>
        <authorList>
            <person name="Schulz F."/>
            <person name="Roux S."/>
            <person name="Paez-Espino D."/>
            <person name="Jungbluth S."/>
            <person name="Walsh D.A."/>
            <person name="Denef V.J."/>
            <person name="McMahon K.D."/>
            <person name="Konstantinidis K.T."/>
            <person name="Eloe-Fadrosh E.A."/>
            <person name="Kyrpides N.C."/>
            <person name="Woyke T."/>
        </authorList>
    </citation>
    <scope>NUCLEOTIDE SEQUENCE</scope>
    <source>
        <strain evidence="2">GVMAG-M-3300020192-26</strain>
    </source>
</reference>
<evidence type="ECO:0000256" key="1">
    <source>
        <dbReference type="SAM" id="Phobius"/>
    </source>
</evidence>